<dbReference type="InterPro" id="IPR005793">
    <property type="entry name" value="Formyl_trans_C"/>
</dbReference>
<evidence type="ECO:0000259" key="7">
    <source>
        <dbReference type="Pfam" id="PF02911"/>
    </source>
</evidence>
<dbReference type="SUPFAM" id="SSF53328">
    <property type="entry name" value="Formyltransferase"/>
    <property type="match status" value="1"/>
</dbReference>
<accession>K0YM35</accession>
<dbReference type="Pfam" id="PF02911">
    <property type="entry name" value="Formyl_trans_C"/>
    <property type="match status" value="1"/>
</dbReference>
<dbReference type="AlphaFoldDB" id="K0YM35"/>
<gene>
    <name evidence="5" type="primary">fmt</name>
    <name evidence="8" type="ORF">HMPREF9451_00678</name>
</gene>
<dbReference type="eggNOG" id="COG0223">
    <property type="taxonomic scope" value="Bacteria"/>
</dbReference>
<comment type="similarity">
    <text evidence="1 5">Belongs to the Fmt family.</text>
</comment>
<dbReference type="PANTHER" id="PTHR11138">
    <property type="entry name" value="METHIONYL-TRNA FORMYLTRANSFERASE"/>
    <property type="match status" value="1"/>
</dbReference>
<feature type="binding site" evidence="5">
    <location>
        <begin position="108"/>
        <end position="111"/>
    </location>
    <ligand>
        <name>(6S)-5,6,7,8-tetrahydrofolate</name>
        <dbReference type="ChEBI" id="CHEBI:57453"/>
    </ligand>
</feature>
<dbReference type="InParanoid" id="K0YM35"/>
<dbReference type="PANTHER" id="PTHR11138:SF5">
    <property type="entry name" value="METHIONYL-TRNA FORMYLTRANSFERASE, MITOCHONDRIAL"/>
    <property type="match status" value="1"/>
</dbReference>
<evidence type="ECO:0000259" key="6">
    <source>
        <dbReference type="Pfam" id="PF00551"/>
    </source>
</evidence>
<dbReference type="HAMAP" id="MF_00182">
    <property type="entry name" value="Formyl_trans"/>
    <property type="match status" value="1"/>
</dbReference>
<dbReference type="OrthoDB" id="9802815at2"/>
<name>K0YM35_9ACTN</name>
<dbReference type="GO" id="GO:0005829">
    <property type="term" value="C:cytosol"/>
    <property type="evidence" value="ECO:0007669"/>
    <property type="project" value="TreeGrafter"/>
</dbReference>
<dbReference type="InterPro" id="IPR011034">
    <property type="entry name" value="Formyl_transferase-like_C_sf"/>
</dbReference>
<evidence type="ECO:0000256" key="1">
    <source>
        <dbReference type="ARBA" id="ARBA00010699"/>
    </source>
</evidence>
<dbReference type="PATRIC" id="fig|742818.3.peg.730"/>
<feature type="domain" description="Formyl transferase C-terminal" evidence="7">
    <location>
        <begin position="205"/>
        <end position="304"/>
    </location>
</feature>
<dbReference type="HOGENOM" id="CLU_033347_1_2_11"/>
<dbReference type="RefSeq" id="WP_009138906.1">
    <property type="nucleotide sequence ID" value="NZ_JH815198.1"/>
</dbReference>
<protein>
    <recommendedName>
        <fullName evidence="2 5">Methionyl-tRNA formyltransferase</fullName>
        <ecNumber evidence="2 5">2.1.2.9</ecNumber>
    </recommendedName>
</protein>
<reference evidence="8 9" key="1">
    <citation type="submission" date="2012-08" db="EMBL/GenBank/DDBJ databases">
        <title>The Genome Sequence of Slackia piriformis YIT 12062.</title>
        <authorList>
            <consortium name="The Broad Institute Genome Sequencing Platform"/>
            <person name="Earl A."/>
            <person name="Ward D."/>
            <person name="Feldgarden M."/>
            <person name="Gevers D."/>
            <person name="Morotomi M."/>
            <person name="Walker B."/>
            <person name="Young S.K."/>
            <person name="Zeng Q."/>
            <person name="Gargeya S."/>
            <person name="Fitzgerald M."/>
            <person name="Haas B."/>
            <person name="Abouelleil A."/>
            <person name="Alvarado L."/>
            <person name="Arachchi H.M."/>
            <person name="Berlin A.M."/>
            <person name="Chapman S.B."/>
            <person name="Goldberg J."/>
            <person name="Griggs A."/>
            <person name="Gujja S."/>
            <person name="Hansen M."/>
            <person name="Howarth C."/>
            <person name="Imamovic A."/>
            <person name="Larimer J."/>
            <person name="McCowen C."/>
            <person name="Montmayeur A."/>
            <person name="Murphy C."/>
            <person name="Neiman D."/>
            <person name="Pearson M."/>
            <person name="Priest M."/>
            <person name="Roberts A."/>
            <person name="Saif S."/>
            <person name="Shea T."/>
            <person name="Sisk P."/>
            <person name="Sykes S."/>
            <person name="Wortman J."/>
            <person name="Nusbaum C."/>
            <person name="Birren B."/>
        </authorList>
    </citation>
    <scope>NUCLEOTIDE SEQUENCE [LARGE SCALE GENOMIC DNA]</scope>
    <source>
        <strain evidence="8 9">YIT 12062</strain>
    </source>
</reference>
<dbReference type="InterPro" id="IPR002376">
    <property type="entry name" value="Formyl_transf_N"/>
</dbReference>
<dbReference type="EMBL" id="ADMD01000002">
    <property type="protein sequence ID" value="EJZ84368.1"/>
    <property type="molecule type" value="Genomic_DNA"/>
</dbReference>
<comment type="function">
    <text evidence="5">Attaches a formyl group to the free amino group of methionyl-tRNA(fMet). The formyl group appears to play a dual role in the initiator identity of N-formylmethionyl-tRNA by promoting its recognition by IF2 and preventing the misappropriation of this tRNA by the elongation apparatus.</text>
</comment>
<dbReference type="Gene3D" id="3.40.50.12230">
    <property type="match status" value="1"/>
</dbReference>
<feature type="domain" description="Formyl transferase N-terminal" evidence="6">
    <location>
        <begin position="1"/>
        <end position="177"/>
    </location>
</feature>
<evidence type="ECO:0000256" key="4">
    <source>
        <dbReference type="ARBA" id="ARBA00022917"/>
    </source>
</evidence>
<evidence type="ECO:0000313" key="8">
    <source>
        <dbReference type="EMBL" id="EJZ84368.1"/>
    </source>
</evidence>
<dbReference type="GO" id="GO:0004479">
    <property type="term" value="F:methionyl-tRNA formyltransferase activity"/>
    <property type="evidence" value="ECO:0007669"/>
    <property type="project" value="UniProtKB-UniRule"/>
</dbReference>
<comment type="caution">
    <text evidence="8">The sequence shown here is derived from an EMBL/GenBank/DDBJ whole genome shotgun (WGS) entry which is preliminary data.</text>
</comment>
<dbReference type="InterPro" id="IPR036477">
    <property type="entry name" value="Formyl_transf_N_sf"/>
</dbReference>
<dbReference type="SUPFAM" id="SSF50486">
    <property type="entry name" value="FMT C-terminal domain-like"/>
    <property type="match status" value="1"/>
</dbReference>
<evidence type="ECO:0000256" key="5">
    <source>
        <dbReference type="HAMAP-Rule" id="MF_00182"/>
    </source>
</evidence>
<sequence length="317" mass="34333">MRIVFMGTPDFAANILMELKEQHDVIAVYTRPDAVRGRGKALLASPVKKVALEAGIDVFEPKTLRSEEEVARLRNLAPDAICVAAYGMILPQEVLDIPRYGCLNVHASLLPKYRGAAPIERAILAGEREAGICIMRMEAGLDTGDYCISRSCEIGDMSSERLTDELADKGACALMSALYEIEQGQVRWTKQNDDDATYAPKIEKGELNLDPSATVFANQRRVQASSSAHPSRCSLAGKTATLIRTSMVSSDDAEEVGIRDIQAGSVAFVRKRLFIGCADGALEVCMIKPDGKKEMDAASFASGVQDIKSGTKTWGQV</sequence>
<keyword evidence="9" id="KW-1185">Reference proteome</keyword>
<dbReference type="FunCoup" id="K0YM35">
    <property type="interactions" value="212"/>
</dbReference>
<organism evidence="8 9">
    <name type="scientific">Slackia piriformis YIT 12062</name>
    <dbReference type="NCBI Taxonomy" id="742818"/>
    <lineage>
        <taxon>Bacteria</taxon>
        <taxon>Bacillati</taxon>
        <taxon>Actinomycetota</taxon>
        <taxon>Coriobacteriia</taxon>
        <taxon>Eggerthellales</taxon>
        <taxon>Eggerthellaceae</taxon>
        <taxon>Slackia</taxon>
    </lineage>
</organism>
<dbReference type="EC" id="2.1.2.9" evidence="2 5"/>
<dbReference type="Proteomes" id="UP000006069">
    <property type="component" value="Unassembled WGS sequence"/>
</dbReference>
<keyword evidence="3 5" id="KW-0808">Transferase</keyword>
<evidence type="ECO:0000313" key="9">
    <source>
        <dbReference type="Proteomes" id="UP000006069"/>
    </source>
</evidence>
<dbReference type="CDD" id="cd08646">
    <property type="entry name" value="FMT_core_Met-tRNA-FMT_N"/>
    <property type="match status" value="1"/>
</dbReference>
<keyword evidence="4 5" id="KW-0648">Protein biosynthesis</keyword>
<evidence type="ECO:0000256" key="3">
    <source>
        <dbReference type="ARBA" id="ARBA00022679"/>
    </source>
</evidence>
<dbReference type="NCBIfam" id="TIGR00460">
    <property type="entry name" value="fmt"/>
    <property type="match status" value="1"/>
</dbReference>
<dbReference type="InterPro" id="IPR041711">
    <property type="entry name" value="Met-tRNA-FMT_N"/>
</dbReference>
<proteinExistence type="inferred from homology"/>
<dbReference type="InterPro" id="IPR005794">
    <property type="entry name" value="Fmt"/>
</dbReference>
<dbReference type="Pfam" id="PF00551">
    <property type="entry name" value="Formyl_trans_N"/>
    <property type="match status" value="1"/>
</dbReference>
<comment type="catalytic activity">
    <reaction evidence="5">
        <text>L-methionyl-tRNA(fMet) + (6R)-10-formyltetrahydrofolate = N-formyl-L-methionyl-tRNA(fMet) + (6S)-5,6,7,8-tetrahydrofolate + H(+)</text>
        <dbReference type="Rhea" id="RHEA:24380"/>
        <dbReference type="Rhea" id="RHEA-COMP:9952"/>
        <dbReference type="Rhea" id="RHEA-COMP:9953"/>
        <dbReference type="ChEBI" id="CHEBI:15378"/>
        <dbReference type="ChEBI" id="CHEBI:57453"/>
        <dbReference type="ChEBI" id="CHEBI:78530"/>
        <dbReference type="ChEBI" id="CHEBI:78844"/>
        <dbReference type="ChEBI" id="CHEBI:195366"/>
        <dbReference type="EC" id="2.1.2.9"/>
    </reaction>
</comment>
<evidence type="ECO:0000256" key="2">
    <source>
        <dbReference type="ARBA" id="ARBA00012261"/>
    </source>
</evidence>